<evidence type="ECO:0000256" key="1">
    <source>
        <dbReference type="SAM" id="Phobius"/>
    </source>
</evidence>
<dbReference type="eggNOG" id="ENOG50334JU">
    <property type="taxonomic scope" value="Bacteria"/>
</dbReference>
<dbReference type="Proteomes" id="UP000001476">
    <property type="component" value="Chromosome"/>
</dbReference>
<reference evidence="2 3" key="1">
    <citation type="journal article" date="2009" name="Proc. Natl. Acad. Sci. U.S.A.">
        <title>Characterizing a model human gut microbiota composed of members of its two dominant bacterial phyla.</title>
        <authorList>
            <person name="Mahowald M.A."/>
            <person name="Rey F.E."/>
            <person name="Seedorf H."/>
            <person name="Turnbaugh P.J."/>
            <person name="Fulton R.S."/>
            <person name="Wollam A."/>
            <person name="Shah N."/>
            <person name="Wang C."/>
            <person name="Magrini V."/>
            <person name="Wilson R.K."/>
            <person name="Cantarel B.L."/>
            <person name="Coutinho P.M."/>
            <person name="Henrissat B."/>
            <person name="Crock L.W."/>
            <person name="Russell A."/>
            <person name="Verberkmoes N.C."/>
            <person name="Hettich R.L."/>
            <person name="Gordon J.I."/>
        </authorList>
    </citation>
    <scope>NUCLEOTIDE SEQUENCE [LARGE SCALE GENOMIC DNA]</scope>
    <source>
        <strain evidence="3">ATCC 27750 / DSM 3376 / VPI C15-48 / C15-B4</strain>
    </source>
</reference>
<name>C4Z5E5_LACE2</name>
<organism evidence="2 3">
    <name type="scientific">Lachnospira eligens (strain ATCC 27750 / DSM 3376 / VPI C15-48 / C15-B4)</name>
    <name type="common">Eubacterium eligens</name>
    <dbReference type="NCBI Taxonomy" id="515620"/>
    <lineage>
        <taxon>Bacteria</taxon>
        <taxon>Bacillati</taxon>
        <taxon>Bacillota</taxon>
        <taxon>Clostridia</taxon>
        <taxon>Lachnospirales</taxon>
        <taxon>Lachnospiraceae</taxon>
        <taxon>Lachnospira</taxon>
    </lineage>
</organism>
<dbReference type="KEGG" id="eel:EUBELI_00796"/>
<gene>
    <name evidence="2" type="ordered locus">EUBELI_00796</name>
</gene>
<keyword evidence="1" id="KW-0812">Transmembrane</keyword>
<dbReference type="EMBL" id="CP001104">
    <property type="protein sequence ID" value="ACR71804.1"/>
    <property type="molecule type" value="Genomic_DNA"/>
</dbReference>
<dbReference type="HOGENOM" id="CLU_338519_0_0_9"/>
<keyword evidence="3" id="KW-1185">Reference proteome</keyword>
<keyword evidence="1" id="KW-1133">Transmembrane helix</keyword>
<dbReference type="STRING" id="515620.EUBELI_00796"/>
<dbReference type="AlphaFoldDB" id="C4Z5E5"/>
<evidence type="ECO:0000313" key="2">
    <source>
        <dbReference type="EMBL" id="ACR71804.1"/>
    </source>
</evidence>
<sequence>MGKVLFKGKKNNSGSTIVIVLLMTSFVLILSTLITTTTMINLRMKMASSQSTKSFYTAEQAVDEVRAALGVISVECFNTAYEEELTKLYSTNSTGTTINNKEANQQMRQKYTKDLLNKMQLFEGVPSSDAKIAFYLGQPAGSFTIANWNADDTKADEKKIYTSFVDTLNNYIEDNTKLSVEKVTKITFDVSGVSPLYSYAIGFYDCVVKYLDNSGNYSYITFNGAVGMPDIEIDFKNDDKVGTLCFADYSLVGNGGIILPKNASATISGSAYAGTGASAKGTALTINDGASLTMGGGYFVCGGNIEADNNSGLSVNNTSLWAKNINVSDGVTINSNAASFNLQDDLTVDGENSEVNINGSFFGFGYEEGNLAKQRPNYSSAIIVNGLNSHITFGTLGQLYVAGRAYIKFSDDRAYATGESSAVNINQEIYMIPAKLLTNGSKNPSALNDSAASGVKFTCDINENNFFAYDLLADEKYESRNAYFDTDGNLVDESTLETDSTTHLITDANIRANSKTYYYFKFKDDYARNKYANLILDDTEFESYISGKSDDYKENARKLRKQIIAAKDSFKGLTNSSITGVSINTPGAFSQITSSSGSTLSAAELKIKAASTDRALRYDVLNKILANPLKSDEESGWYTSRADLQNDLSSRNPAKYSSINLSNYTLGDVFGNIINEEGIEELLRSGAGPTYSYPRFTDGSHYAVYKLNSADPTETLKISTVGFASGLVVCTGNVDVDVDFSGVILAKGKVTVESGCTVSNGYTETSFKTAMEGWMNSANEADGTLRNGYDIGHIFRFYNSKTTTTSGTLTVDKMTYRDMVRVDKWRKYEEEEAYSTATTE</sequence>
<keyword evidence="1" id="KW-0472">Membrane</keyword>
<accession>C4Z5E5</accession>
<evidence type="ECO:0000313" key="3">
    <source>
        <dbReference type="Proteomes" id="UP000001476"/>
    </source>
</evidence>
<feature type="transmembrane region" description="Helical" evidence="1">
    <location>
        <begin position="12"/>
        <end position="34"/>
    </location>
</feature>
<proteinExistence type="predicted"/>
<dbReference type="GeneID" id="41355535"/>
<protein>
    <submittedName>
        <fullName evidence="2">Uncharacterized protein</fullName>
    </submittedName>
</protein>
<dbReference type="RefSeq" id="WP_012739040.1">
    <property type="nucleotide sequence ID" value="NC_012778.1"/>
</dbReference>